<feature type="compositionally biased region" description="Low complexity" evidence="1">
    <location>
        <begin position="199"/>
        <end position="217"/>
    </location>
</feature>
<reference evidence="2" key="1">
    <citation type="journal article" date="2021" name="Front. Microbiol.">
        <title>Comprehensive Comparative Genomics and Phenotyping of Methylobacterium Species.</title>
        <authorList>
            <person name="Alessa O."/>
            <person name="Ogura Y."/>
            <person name="Fujitani Y."/>
            <person name="Takami H."/>
            <person name="Hayashi T."/>
            <person name="Sahin N."/>
            <person name="Tani A."/>
        </authorList>
    </citation>
    <scope>NUCLEOTIDE SEQUENCE</scope>
    <source>
        <strain evidence="2">KCTC 52305</strain>
    </source>
</reference>
<proteinExistence type="predicted"/>
<evidence type="ECO:0000256" key="1">
    <source>
        <dbReference type="SAM" id="MobiDB-lite"/>
    </source>
</evidence>
<dbReference type="InterPro" id="IPR008869">
    <property type="entry name" value="MlaC/ttg2D"/>
</dbReference>
<evidence type="ECO:0000313" key="2">
    <source>
        <dbReference type="EMBL" id="GJD49393.1"/>
    </source>
</evidence>
<feature type="compositionally biased region" description="Basic and acidic residues" evidence="1">
    <location>
        <begin position="220"/>
        <end position="237"/>
    </location>
</feature>
<comment type="caution">
    <text evidence="2">The sequence shown here is derived from an EMBL/GenBank/DDBJ whole genome shotgun (WGS) entry which is preliminary data.</text>
</comment>
<gene>
    <name evidence="2" type="ORF">OPKNFCMD_2123</name>
</gene>
<dbReference type="EMBL" id="BPQH01000006">
    <property type="protein sequence ID" value="GJD49393.1"/>
    <property type="molecule type" value="Genomic_DNA"/>
</dbReference>
<protein>
    <recommendedName>
        <fullName evidence="4">ABC transporter substrate-binding protein</fullName>
    </recommendedName>
</protein>
<organism evidence="2 3">
    <name type="scientific">Methylobacterium crusticola</name>
    <dbReference type="NCBI Taxonomy" id="1697972"/>
    <lineage>
        <taxon>Bacteria</taxon>
        <taxon>Pseudomonadati</taxon>
        <taxon>Pseudomonadota</taxon>
        <taxon>Alphaproteobacteria</taxon>
        <taxon>Hyphomicrobiales</taxon>
        <taxon>Methylobacteriaceae</taxon>
        <taxon>Methylobacterium</taxon>
    </lineage>
</organism>
<dbReference type="Pfam" id="PF05494">
    <property type="entry name" value="MlaC"/>
    <property type="match status" value="1"/>
</dbReference>
<keyword evidence="3" id="KW-1185">Reference proteome</keyword>
<evidence type="ECO:0008006" key="4">
    <source>
        <dbReference type="Google" id="ProtNLM"/>
    </source>
</evidence>
<accession>A0ABQ4QVK6</accession>
<dbReference type="RefSeq" id="WP_238313223.1">
    <property type="nucleotide sequence ID" value="NZ_BPQH01000006.1"/>
</dbReference>
<feature type="region of interest" description="Disordered" evidence="1">
    <location>
        <begin position="198"/>
        <end position="237"/>
    </location>
</feature>
<reference evidence="2" key="2">
    <citation type="submission" date="2021-08" db="EMBL/GenBank/DDBJ databases">
        <authorList>
            <person name="Tani A."/>
            <person name="Ola A."/>
            <person name="Ogura Y."/>
            <person name="Katsura K."/>
            <person name="Hayashi T."/>
        </authorList>
    </citation>
    <scope>NUCLEOTIDE SEQUENCE</scope>
    <source>
        <strain evidence="2">KCTC 52305</strain>
    </source>
</reference>
<name>A0ABQ4QVK6_9HYPH</name>
<dbReference type="InterPro" id="IPR042245">
    <property type="entry name" value="Tgt2/MlaC_sf"/>
</dbReference>
<dbReference type="Proteomes" id="UP001055167">
    <property type="component" value="Unassembled WGS sequence"/>
</dbReference>
<sequence length="237" mass="24391">MGTRRETLRDILGAGALALWPAGPARADDDAAVATVRRMTDAFQEALKAGDVRARSAVLAGPMAQNFDLPAMLRLGVGTRWKDIPADKQAALIAAFGPYLTATYATRLSAAAGSRFEVQAKSEARGSGRLVRSTVTDASGDPSPVDYILGPDNKITDVYLQGTVSEAGTLRTGFTDPLRSGGPDGLLAHLRKTTEGMLAAAPAAAAPATSGPGAAPADGKPLDGKPAEKRPATETKP</sequence>
<evidence type="ECO:0000313" key="3">
    <source>
        <dbReference type="Proteomes" id="UP001055167"/>
    </source>
</evidence>
<dbReference type="Gene3D" id="3.10.450.710">
    <property type="entry name" value="Tgt2/MlaC"/>
    <property type="match status" value="1"/>
</dbReference>